<gene>
    <name evidence="8" type="ORF">SPBR_04656</name>
</gene>
<evidence type="ECO:0000313" key="9">
    <source>
        <dbReference type="Proteomes" id="UP000031575"/>
    </source>
</evidence>
<keyword evidence="2" id="KW-0862">Zinc</keyword>
<keyword evidence="5" id="KW-0804">Transcription</keyword>
<name>A0A0C2IKQ2_9PEZI</name>
<reference evidence="8 9" key="1">
    <citation type="journal article" date="2014" name="BMC Genomics">
        <title>Comparative genomics of the major fungal agents of human and animal Sporotrichosis: Sporothrix schenckii and Sporothrix brasiliensis.</title>
        <authorList>
            <person name="Teixeira M.M."/>
            <person name="de Almeida L.G."/>
            <person name="Kubitschek-Barreira P."/>
            <person name="Alves F.L."/>
            <person name="Kioshima E.S."/>
            <person name="Abadio A.K."/>
            <person name="Fernandes L."/>
            <person name="Derengowski L.S."/>
            <person name="Ferreira K.S."/>
            <person name="Souza R.C."/>
            <person name="Ruiz J.C."/>
            <person name="de Andrade N.C."/>
            <person name="Paes H.C."/>
            <person name="Nicola A.M."/>
            <person name="Albuquerque P."/>
            <person name="Gerber A.L."/>
            <person name="Martins V.P."/>
            <person name="Peconick L.D."/>
            <person name="Neto A.V."/>
            <person name="Chaucanez C.B."/>
            <person name="Silva P.A."/>
            <person name="Cunha O.L."/>
            <person name="de Oliveira F.F."/>
            <person name="dos Santos T.C."/>
            <person name="Barros A.L."/>
            <person name="Soares M.A."/>
            <person name="de Oliveira L.M."/>
            <person name="Marini M.M."/>
            <person name="Villalobos-Duno H."/>
            <person name="Cunha M.M."/>
            <person name="de Hoog S."/>
            <person name="da Silveira J.F."/>
            <person name="Henrissat B."/>
            <person name="Nino-Vega G.A."/>
            <person name="Cisalpino P.S."/>
            <person name="Mora-Montes H.M."/>
            <person name="Almeida S.R."/>
            <person name="Stajich J.E."/>
            <person name="Lopes-Bezerra L.M."/>
            <person name="Vasconcelos A.T."/>
            <person name="Felipe M.S."/>
        </authorList>
    </citation>
    <scope>NUCLEOTIDE SEQUENCE [LARGE SCALE GENOMIC DNA]</scope>
    <source>
        <strain evidence="8 9">5110</strain>
    </source>
</reference>
<comment type="caution">
    <text evidence="8">The sequence shown here is derived from an EMBL/GenBank/DDBJ whole genome shotgun (WGS) entry which is preliminary data.</text>
</comment>
<evidence type="ECO:0000256" key="5">
    <source>
        <dbReference type="ARBA" id="ARBA00023163"/>
    </source>
</evidence>
<feature type="compositionally biased region" description="Low complexity" evidence="7">
    <location>
        <begin position="146"/>
        <end position="155"/>
    </location>
</feature>
<dbReference type="PANTHER" id="PTHR37534">
    <property type="entry name" value="TRANSCRIPTIONAL ACTIVATOR PROTEIN UGA3"/>
    <property type="match status" value="1"/>
</dbReference>
<dbReference type="HOGENOM" id="CLU_008719_1_3_1"/>
<evidence type="ECO:0000256" key="4">
    <source>
        <dbReference type="ARBA" id="ARBA00023125"/>
    </source>
</evidence>
<dbReference type="GeneID" id="63677854"/>
<accession>A0A0C2IKQ2</accession>
<proteinExistence type="predicted"/>
<evidence type="ECO:0000313" key="8">
    <source>
        <dbReference type="EMBL" id="KIH87550.1"/>
    </source>
</evidence>
<evidence type="ECO:0000256" key="7">
    <source>
        <dbReference type="SAM" id="MobiDB-lite"/>
    </source>
</evidence>
<evidence type="ECO:0000256" key="3">
    <source>
        <dbReference type="ARBA" id="ARBA00023015"/>
    </source>
</evidence>
<keyword evidence="6" id="KW-0539">Nucleus</keyword>
<dbReference type="GO" id="GO:0003700">
    <property type="term" value="F:DNA-binding transcription factor activity"/>
    <property type="evidence" value="ECO:0007669"/>
    <property type="project" value="TreeGrafter"/>
</dbReference>
<evidence type="ECO:0000256" key="2">
    <source>
        <dbReference type="ARBA" id="ARBA00022833"/>
    </source>
</evidence>
<feature type="compositionally biased region" description="Low complexity" evidence="7">
    <location>
        <begin position="92"/>
        <end position="106"/>
    </location>
</feature>
<dbReference type="GO" id="GO:0045944">
    <property type="term" value="P:positive regulation of transcription by RNA polymerase II"/>
    <property type="evidence" value="ECO:0007669"/>
    <property type="project" value="TreeGrafter"/>
</dbReference>
<organism evidence="8 9">
    <name type="scientific">Sporothrix brasiliensis 5110</name>
    <dbReference type="NCBI Taxonomy" id="1398154"/>
    <lineage>
        <taxon>Eukaryota</taxon>
        <taxon>Fungi</taxon>
        <taxon>Dikarya</taxon>
        <taxon>Ascomycota</taxon>
        <taxon>Pezizomycotina</taxon>
        <taxon>Sordariomycetes</taxon>
        <taxon>Sordariomycetidae</taxon>
        <taxon>Ophiostomatales</taxon>
        <taxon>Ophiostomataceae</taxon>
        <taxon>Sporothrix</taxon>
    </lineage>
</organism>
<keyword evidence="3" id="KW-0805">Transcription regulation</keyword>
<dbReference type="Pfam" id="PF11951">
    <property type="entry name" value="Fungal_trans_2"/>
    <property type="match status" value="1"/>
</dbReference>
<dbReference type="Proteomes" id="UP000031575">
    <property type="component" value="Unassembled WGS sequence"/>
</dbReference>
<dbReference type="PANTHER" id="PTHR37534:SF2">
    <property type="entry name" value="N-ACETYLTRANSFERASE DOMAIN-CONTAINING PROTEIN"/>
    <property type="match status" value="1"/>
</dbReference>
<feature type="region of interest" description="Disordered" evidence="7">
    <location>
        <begin position="37"/>
        <end position="178"/>
    </location>
</feature>
<dbReference type="GO" id="GO:0005634">
    <property type="term" value="C:nucleus"/>
    <property type="evidence" value="ECO:0007669"/>
    <property type="project" value="UniProtKB-SubCell"/>
</dbReference>
<dbReference type="OrthoDB" id="4525710at2759"/>
<feature type="compositionally biased region" description="Pro residues" evidence="7">
    <location>
        <begin position="53"/>
        <end position="62"/>
    </location>
</feature>
<feature type="compositionally biased region" description="Basic and acidic residues" evidence="7">
    <location>
        <begin position="79"/>
        <end position="91"/>
    </location>
</feature>
<comment type="subcellular location">
    <subcellularLocation>
        <location evidence="1">Nucleus</location>
    </subcellularLocation>
</comment>
<dbReference type="InterPro" id="IPR021858">
    <property type="entry name" value="Fun_TF"/>
</dbReference>
<dbReference type="VEuPathDB" id="FungiDB:SPBR_04656"/>
<keyword evidence="9" id="KW-1185">Reference proteome</keyword>
<evidence type="ECO:0000256" key="1">
    <source>
        <dbReference type="ARBA" id="ARBA00004123"/>
    </source>
</evidence>
<feature type="compositionally biased region" description="Acidic residues" evidence="7">
    <location>
        <begin position="42"/>
        <end position="52"/>
    </location>
</feature>
<dbReference type="AlphaFoldDB" id="A0A0C2IKQ2"/>
<dbReference type="GO" id="GO:0000976">
    <property type="term" value="F:transcription cis-regulatory region binding"/>
    <property type="evidence" value="ECO:0007669"/>
    <property type="project" value="TreeGrafter"/>
</dbReference>
<evidence type="ECO:0000256" key="6">
    <source>
        <dbReference type="ARBA" id="ARBA00023242"/>
    </source>
</evidence>
<dbReference type="RefSeq" id="XP_040615560.1">
    <property type="nucleotide sequence ID" value="XM_040762933.1"/>
</dbReference>
<dbReference type="EMBL" id="AWTV01000010">
    <property type="protein sequence ID" value="KIH87550.1"/>
    <property type="molecule type" value="Genomic_DNA"/>
</dbReference>
<keyword evidence="4" id="KW-0238">DNA-binding</keyword>
<sequence>MPSHTSLPSEPPLTAPFGCESCREQHLKFDFVADGVTGDAEFYSDEDDDEEPPAPPPPPPRRPQATRLAACTQNPSPPDESHSPDSPEEVSRSTTRSTTASSRPRVPLTNGRRQSLRRQSRQPPPPLSFGPTETYTFVSARQEMRSTAQSTSQASPQHVSHHHRRSASGGSPRSPTDRFIVHDELVPPIHPPLTLTAADRAAHPNIYTEKSVFPLQDKQQAILLRHFVQNLAIWLDLCEPAQQFGTIVPKRAATCTVLLNAILALSSKHLAHIGNFDRYASDRYHQECLNVLIPMLSHEDTAADENLFAATIILRVWEEMEFKHSGFDSQGYLLGIHAFVHGHGHKIVPNTLSAAAFWVGLRQEIYTATINQQPVKAPLVLSLADNARGLSPAEDHDWANRAVIHCVDVLNFCFGETVSTLSPRFSWDELSSWNKQWSARLPDSFTPTYFKERGPGDAFPEIWHHSSWHVTGLQHHILAELFLVSFDPKIPRIGRQRLEAAKNVNDRVCALVREVCGIGLGNQWTPPGMFTACMAITAFGDRFHDRRDQEALLDMLRRTEKDHARPTEVVQQQLMRSWGWDTSQMT</sequence>
<protein>
    <recommendedName>
        <fullName evidence="10">ARCA-like protein</fullName>
    </recommendedName>
</protein>
<evidence type="ECO:0008006" key="10">
    <source>
        <dbReference type="Google" id="ProtNLM"/>
    </source>
</evidence>